<feature type="domain" description="PAS" evidence="10">
    <location>
        <begin position="358"/>
        <end position="428"/>
    </location>
</feature>
<dbReference type="InterPro" id="IPR005467">
    <property type="entry name" value="His_kinase_dom"/>
</dbReference>
<dbReference type="SMART" id="SM00091">
    <property type="entry name" value="PAS"/>
    <property type="match status" value="1"/>
</dbReference>
<evidence type="ECO:0000256" key="7">
    <source>
        <dbReference type="SAM" id="Phobius"/>
    </source>
</evidence>
<accession>I3YF46</accession>
<feature type="domain" description="PAC" evidence="11">
    <location>
        <begin position="432"/>
        <end position="484"/>
    </location>
</feature>
<reference evidence="12 13" key="1">
    <citation type="submission" date="2012-06" db="EMBL/GenBank/DDBJ databases">
        <title>Complete sequence of Thiocystis violascens DSM 198.</title>
        <authorList>
            <consortium name="US DOE Joint Genome Institute"/>
            <person name="Lucas S."/>
            <person name="Han J."/>
            <person name="Lapidus A."/>
            <person name="Cheng J.-F."/>
            <person name="Goodwin L."/>
            <person name="Pitluck S."/>
            <person name="Peters L."/>
            <person name="Ovchinnikova G."/>
            <person name="Teshima H."/>
            <person name="Detter J.C."/>
            <person name="Han C."/>
            <person name="Tapia R."/>
            <person name="Land M."/>
            <person name="Hauser L."/>
            <person name="Kyrpides N."/>
            <person name="Ivanova N."/>
            <person name="Pagani I."/>
            <person name="Vogl K."/>
            <person name="Liu Z."/>
            <person name="Frigaard N.-U."/>
            <person name="Bryant D."/>
            <person name="Woyke T."/>
        </authorList>
    </citation>
    <scope>NUCLEOTIDE SEQUENCE [LARGE SCALE GENOMIC DNA]</scope>
    <source>
        <strain evidence="13">ATCC 17096 / DSM 198 / 6111</strain>
    </source>
</reference>
<dbReference type="SUPFAM" id="SSF55785">
    <property type="entry name" value="PYP-like sensor domain (PAS domain)"/>
    <property type="match status" value="1"/>
</dbReference>
<dbReference type="SMART" id="SM00448">
    <property type="entry name" value="REC"/>
    <property type="match status" value="2"/>
</dbReference>
<dbReference type="SUPFAM" id="SSF52172">
    <property type="entry name" value="CheY-like"/>
    <property type="match status" value="2"/>
</dbReference>
<feature type="domain" description="Response regulatory" evidence="9">
    <location>
        <begin position="916"/>
        <end position="1033"/>
    </location>
</feature>
<dbReference type="CDD" id="cd16922">
    <property type="entry name" value="HATPase_EvgS-ArcB-TorS-like"/>
    <property type="match status" value="1"/>
</dbReference>
<dbReference type="InterPro" id="IPR000700">
    <property type="entry name" value="PAS-assoc_C"/>
</dbReference>
<dbReference type="EMBL" id="CP003154">
    <property type="protein sequence ID" value="AFL75614.1"/>
    <property type="molecule type" value="Genomic_DNA"/>
</dbReference>
<dbReference type="InterPro" id="IPR036097">
    <property type="entry name" value="HisK_dim/P_sf"/>
</dbReference>
<evidence type="ECO:0000259" key="8">
    <source>
        <dbReference type="PROSITE" id="PS50109"/>
    </source>
</evidence>
<feature type="transmembrane region" description="Helical" evidence="7">
    <location>
        <begin position="49"/>
        <end position="69"/>
    </location>
</feature>
<dbReference type="KEGG" id="tvi:Thivi_3770"/>
<feature type="modified residue" description="4-aspartylphosphate" evidence="5">
    <location>
        <position position="966"/>
    </location>
</feature>
<dbReference type="RefSeq" id="WP_014780005.1">
    <property type="nucleotide sequence ID" value="NC_018012.1"/>
</dbReference>
<feature type="domain" description="Histidine kinase" evidence="8">
    <location>
        <begin position="527"/>
        <end position="744"/>
    </location>
</feature>
<dbReference type="InterPro" id="IPR036890">
    <property type="entry name" value="HATPase_C_sf"/>
</dbReference>
<dbReference type="Gene3D" id="3.30.565.10">
    <property type="entry name" value="Histidine kinase-like ATPase, C-terminal domain"/>
    <property type="match status" value="1"/>
</dbReference>
<dbReference type="NCBIfam" id="TIGR00229">
    <property type="entry name" value="sensory_box"/>
    <property type="match status" value="1"/>
</dbReference>
<name>I3YF46_THIV6</name>
<dbReference type="SUPFAM" id="SSF55874">
    <property type="entry name" value="ATPase domain of HSP90 chaperone/DNA topoisomerase II/histidine kinase"/>
    <property type="match status" value="1"/>
</dbReference>
<keyword evidence="7" id="KW-0472">Membrane</keyword>
<evidence type="ECO:0000259" key="9">
    <source>
        <dbReference type="PROSITE" id="PS50110"/>
    </source>
</evidence>
<proteinExistence type="predicted"/>
<dbReference type="GO" id="GO:0000155">
    <property type="term" value="F:phosphorelay sensor kinase activity"/>
    <property type="evidence" value="ECO:0007669"/>
    <property type="project" value="InterPro"/>
</dbReference>
<evidence type="ECO:0000259" key="11">
    <source>
        <dbReference type="PROSITE" id="PS50113"/>
    </source>
</evidence>
<feature type="region of interest" description="Disordered" evidence="6">
    <location>
        <begin position="1"/>
        <end position="38"/>
    </location>
</feature>
<dbReference type="SUPFAM" id="SSF47384">
    <property type="entry name" value="Homodimeric domain of signal transducing histidine kinase"/>
    <property type="match status" value="1"/>
</dbReference>
<dbReference type="PRINTS" id="PR00344">
    <property type="entry name" value="BCTRLSENSOR"/>
</dbReference>
<dbReference type="Gene3D" id="3.40.50.2300">
    <property type="match status" value="2"/>
</dbReference>
<dbReference type="FunFam" id="3.30.565.10:FF:000010">
    <property type="entry name" value="Sensor histidine kinase RcsC"/>
    <property type="match status" value="1"/>
</dbReference>
<evidence type="ECO:0000256" key="3">
    <source>
        <dbReference type="ARBA" id="ARBA00022553"/>
    </source>
</evidence>
<dbReference type="Pfam" id="PF08448">
    <property type="entry name" value="PAS_4"/>
    <property type="match status" value="1"/>
</dbReference>
<dbReference type="InterPro" id="IPR001610">
    <property type="entry name" value="PAC"/>
</dbReference>
<keyword evidence="7" id="KW-0812">Transmembrane</keyword>
<dbReference type="CDD" id="cd17546">
    <property type="entry name" value="REC_hyHK_CKI1_RcsC-like"/>
    <property type="match status" value="2"/>
</dbReference>
<feature type="modified residue" description="4-aspartylphosphate" evidence="5">
    <location>
        <position position="821"/>
    </location>
</feature>
<dbReference type="Pfam" id="PF02518">
    <property type="entry name" value="HATPase_c"/>
    <property type="match status" value="1"/>
</dbReference>
<keyword evidence="13" id="KW-1185">Reference proteome</keyword>
<dbReference type="SMART" id="SM00086">
    <property type="entry name" value="PAC"/>
    <property type="match status" value="1"/>
</dbReference>
<dbReference type="CDD" id="cd00130">
    <property type="entry name" value="PAS"/>
    <property type="match status" value="1"/>
</dbReference>
<sequence length="1058" mass="116124">MRPCHTSLGHESSPGAPGFPGQRFLSPPGHGRGGRAASGKAQAGVFQPYIGAFIILTTLAVALLGYFLIDTRHQTEQSVNAACANEAHIVASTFDSTLRRIDATTALIADTVRDDLLTGQPSAERRARVDGELLALARNFPELAGYRVFDVQGSLLFTSGLDIKILNIADRSFFRASREDPTSELRFSETLKSKHNGRPIMLGYRSVLDDAGNFRGSIVASIDLDYFSTLFSEIQVGTQGMVSVRRSDDSRLVVRWPIVESQANNPALHTPPYRRIQAGERQGVIRYIGKTDGVDRIFAFRQVNDFPFYVLVGRAVEEQFLAWRKTAVISTLLTLCGLLLIGFSLGRIGQGEATLRKSEQRFRDIAFTLGDWIWEVDGEWRYTYVSEQVKAALGYPPEALLGRTPFAFMPADEAARMGVLLQELTARRAPFRDLDNRCLHRDGTLRVLRSSGVPILSRHGELLGYRGSDRDMTEQTRLADELSRYQHRLEDMVSRRTAELETVNLELAKAIQVAETANRAKSEFLANMSHEIRTPLNGVLGLAQIGQRESVGQGKSQDYFARILDSGKLLLGILNDILDFSKIEAGKLVVESMPFVPRRVVDSALGVIAERAAAKGLVLTARIDANLPDACLGDPTRLTQILLNFLSNAVKFTDRGRIVLEANRQGDTLTFVVTDTGIGMTREQVKRLFTPFEQADSSTTRKYGGTGLGLSISKRLAALMGGEIRIESTPGSGSCCALWLPYRACAAPADSTPSDGPFAPRAQPRLVGLRILAAEDNTVNQQVLQEMLSLEGAALTLVGDGRQAVETIARQRDAFDLVLMDVQMPEMDGLEATRRIQAMAFDLPVIGQTAHALAEEREKCRLAGMVDTLTKPLDHEQLVTMILRHGVPRDRGQPERAAASEESLELALRQAHQGRRILLVEDDAINQEIALILLRDGPGLAVDVAEDGRLAVGMARAGAYDLILMDMRMPVMEGPDAARAIRQLPGYRRVPIIAMTASDLAEDIQHCLDSGMNDYLAKPVDPSVLYRALLTWLPGIRNAVPGTRPSQVDRPIAYNGPS</sequence>
<dbReference type="CDD" id="cd00082">
    <property type="entry name" value="HisKA"/>
    <property type="match status" value="1"/>
</dbReference>
<evidence type="ECO:0000313" key="12">
    <source>
        <dbReference type="EMBL" id="AFL75614.1"/>
    </source>
</evidence>
<evidence type="ECO:0000256" key="1">
    <source>
        <dbReference type="ARBA" id="ARBA00000085"/>
    </source>
</evidence>
<dbReference type="InterPro" id="IPR004358">
    <property type="entry name" value="Sig_transdc_His_kin-like_C"/>
</dbReference>
<dbReference type="eggNOG" id="COG0784">
    <property type="taxonomic scope" value="Bacteria"/>
</dbReference>
<dbReference type="InterPro" id="IPR000014">
    <property type="entry name" value="PAS"/>
</dbReference>
<comment type="catalytic activity">
    <reaction evidence="1">
        <text>ATP + protein L-histidine = ADP + protein N-phospho-L-histidine.</text>
        <dbReference type="EC" id="2.7.13.3"/>
    </reaction>
</comment>
<dbReference type="InterPro" id="IPR001789">
    <property type="entry name" value="Sig_transdc_resp-reg_receiver"/>
</dbReference>
<feature type="transmembrane region" description="Helical" evidence="7">
    <location>
        <begin position="327"/>
        <end position="346"/>
    </location>
</feature>
<dbReference type="eggNOG" id="COG0642">
    <property type="taxonomic scope" value="Bacteria"/>
</dbReference>
<evidence type="ECO:0000256" key="5">
    <source>
        <dbReference type="PROSITE-ProRule" id="PRU00169"/>
    </source>
</evidence>
<dbReference type="PROSITE" id="PS50112">
    <property type="entry name" value="PAS"/>
    <property type="match status" value="1"/>
</dbReference>
<dbReference type="Gene3D" id="3.30.450.20">
    <property type="entry name" value="PAS domain"/>
    <property type="match status" value="3"/>
</dbReference>
<feature type="domain" description="Response regulatory" evidence="9">
    <location>
        <begin position="770"/>
        <end position="886"/>
    </location>
</feature>
<keyword evidence="4" id="KW-0902">Two-component regulatory system</keyword>
<dbReference type="HOGENOM" id="CLU_000445_114_21_6"/>
<dbReference type="EC" id="2.7.13.3" evidence="2"/>
<evidence type="ECO:0000256" key="6">
    <source>
        <dbReference type="SAM" id="MobiDB-lite"/>
    </source>
</evidence>
<dbReference type="Pfam" id="PF00072">
    <property type="entry name" value="Response_reg"/>
    <property type="match status" value="2"/>
</dbReference>
<evidence type="ECO:0000313" key="13">
    <source>
        <dbReference type="Proteomes" id="UP000006062"/>
    </source>
</evidence>
<dbReference type="InterPro" id="IPR003661">
    <property type="entry name" value="HisK_dim/P_dom"/>
</dbReference>
<evidence type="ECO:0000256" key="4">
    <source>
        <dbReference type="ARBA" id="ARBA00023012"/>
    </source>
</evidence>
<dbReference type="Proteomes" id="UP000006062">
    <property type="component" value="Chromosome"/>
</dbReference>
<dbReference type="PANTHER" id="PTHR45339:SF3">
    <property type="entry name" value="HISTIDINE KINASE"/>
    <property type="match status" value="1"/>
</dbReference>
<dbReference type="InterPro" id="IPR013656">
    <property type="entry name" value="PAS_4"/>
</dbReference>
<dbReference type="STRING" id="765911.Thivi_3770"/>
<protein>
    <recommendedName>
        <fullName evidence="2">histidine kinase</fullName>
        <ecNumber evidence="2">2.7.13.3</ecNumber>
    </recommendedName>
</protein>
<dbReference type="PROSITE" id="PS50110">
    <property type="entry name" value="RESPONSE_REGULATORY"/>
    <property type="match status" value="2"/>
</dbReference>
<dbReference type="CDD" id="cd12914">
    <property type="entry name" value="PDC1_DGC_like"/>
    <property type="match status" value="1"/>
</dbReference>
<keyword evidence="7" id="KW-1133">Transmembrane helix</keyword>
<dbReference type="PANTHER" id="PTHR45339">
    <property type="entry name" value="HYBRID SIGNAL TRANSDUCTION HISTIDINE KINASE J"/>
    <property type="match status" value="1"/>
</dbReference>
<dbReference type="Pfam" id="PF22588">
    <property type="entry name" value="dCache_1_like"/>
    <property type="match status" value="1"/>
</dbReference>
<dbReference type="Pfam" id="PF00512">
    <property type="entry name" value="HisKA"/>
    <property type="match status" value="1"/>
</dbReference>
<dbReference type="InterPro" id="IPR011006">
    <property type="entry name" value="CheY-like_superfamily"/>
</dbReference>
<organism evidence="12 13">
    <name type="scientific">Thiocystis violascens (strain ATCC 17096 / DSM 198 / 6111)</name>
    <name type="common">Chromatium violascens</name>
    <dbReference type="NCBI Taxonomy" id="765911"/>
    <lineage>
        <taxon>Bacteria</taxon>
        <taxon>Pseudomonadati</taxon>
        <taxon>Pseudomonadota</taxon>
        <taxon>Gammaproteobacteria</taxon>
        <taxon>Chromatiales</taxon>
        <taxon>Chromatiaceae</taxon>
        <taxon>Thiocystis</taxon>
    </lineage>
</organism>
<dbReference type="OrthoDB" id="5563233at2"/>
<dbReference type="PROSITE" id="PS50113">
    <property type="entry name" value="PAC"/>
    <property type="match status" value="1"/>
</dbReference>
<evidence type="ECO:0000259" key="10">
    <source>
        <dbReference type="PROSITE" id="PS50112"/>
    </source>
</evidence>
<dbReference type="SMART" id="SM00388">
    <property type="entry name" value="HisKA"/>
    <property type="match status" value="1"/>
</dbReference>
<dbReference type="AlphaFoldDB" id="I3YF46"/>
<dbReference type="CDD" id="cd12915">
    <property type="entry name" value="PDC2_DGC_like"/>
    <property type="match status" value="1"/>
</dbReference>
<keyword evidence="3 5" id="KW-0597">Phosphoprotein</keyword>
<dbReference type="SMART" id="SM00387">
    <property type="entry name" value="HATPase_c"/>
    <property type="match status" value="1"/>
</dbReference>
<dbReference type="Gene3D" id="1.10.287.130">
    <property type="match status" value="1"/>
</dbReference>
<dbReference type="InterPro" id="IPR054327">
    <property type="entry name" value="His-kinase-like_sensor"/>
</dbReference>
<evidence type="ECO:0000256" key="2">
    <source>
        <dbReference type="ARBA" id="ARBA00012438"/>
    </source>
</evidence>
<dbReference type="InterPro" id="IPR003594">
    <property type="entry name" value="HATPase_dom"/>
</dbReference>
<dbReference type="PROSITE" id="PS50109">
    <property type="entry name" value="HIS_KIN"/>
    <property type="match status" value="1"/>
</dbReference>
<gene>
    <name evidence="12" type="ordered locus">Thivi_3770</name>
</gene>
<dbReference type="InterPro" id="IPR035965">
    <property type="entry name" value="PAS-like_dom_sf"/>
</dbReference>